<comment type="caution">
    <text evidence="2">The sequence shown here is derived from an EMBL/GenBank/DDBJ whole genome shotgun (WGS) entry which is preliminary data.</text>
</comment>
<organism evidence="2 3">
    <name type="scientific">Enorma phocaeensis</name>
    <dbReference type="NCBI Taxonomy" id="1871019"/>
    <lineage>
        <taxon>Bacteria</taxon>
        <taxon>Bacillati</taxon>
        <taxon>Actinomycetota</taxon>
        <taxon>Coriobacteriia</taxon>
        <taxon>Coriobacteriales</taxon>
        <taxon>Coriobacteriaceae</taxon>
        <taxon>Enorma</taxon>
    </lineage>
</organism>
<dbReference type="PANTHER" id="PTHR34580">
    <property type="match status" value="1"/>
</dbReference>
<reference evidence="3" key="1">
    <citation type="submission" date="2023-06" db="EMBL/GenBank/DDBJ databases">
        <title>Identification and characterization of horizontal gene transfer across gut microbiota members of farm animals based on homology search.</title>
        <authorList>
            <person name="Zeman M."/>
            <person name="Kubasova T."/>
            <person name="Jahodarova E."/>
            <person name="Nykrynova M."/>
            <person name="Rychlik I."/>
        </authorList>
    </citation>
    <scope>NUCLEOTIDE SEQUENCE [LARGE SCALE GENOMIC DNA]</scope>
    <source>
        <strain evidence="3">154_Feed</strain>
    </source>
</reference>
<evidence type="ECO:0000313" key="3">
    <source>
        <dbReference type="Proteomes" id="UP001529421"/>
    </source>
</evidence>
<dbReference type="PIRSF" id="PIRSF016838">
    <property type="entry name" value="PafC"/>
    <property type="match status" value="1"/>
</dbReference>
<dbReference type="Pfam" id="PF13280">
    <property type="entry name" value="WYL"/>
    <property type="match status" value="1"/>
</dbReference>
<sequence length="313" mass="34281">MKTDEVLHAALELLEMLSAAPGQHISARHAAEELDIDDNELDRCCKLISNLADRSSGARAIVHRVDDDIVLEGEAGRLLPLRLTLSEGIALSCVLADLHIEPDIAERISHALLPPGIAGDQNARVAGTVSFGSCLQTLREAIQDGVRCSMGYRTQGEDAPRVRIVDPHAIETSSDAAYLIAWDIHADAQRRYRLDRIAHVALTDDSVTPHPYRDEDVSSSLAQEGRRVVLSVERETAESLDWKAVERLDGDPERPGHMLVAVFVTSKQWLFDQVLAQGGRMYIEEPAHMRCELAAYARHLLGSPAAQQGDAPA</sequence>
<feature type="domain" description="WYL" evidence="1">
    <location>
        <begin position="135"/>
        <end position="201"/>
    </location>
</feature>
<dbReference type="Proteomes" id="UP001529421">
    <property type="component" value="Unassembled WGS sequence"/>
</dbReference>
<protein>
    <submittedName>
        <fullName evidence="2">WYL domain-containing protein</fullName>
    </submittedName>
</protein>
<name>A0ABT7V9U1_9ACTN</name>
<accession>A0ABT7V9U1</accession>
<dbReference type="RefSeq" id="WP_289545275.1">
    <property type="nucleotide sequence ID" value="NZ_JAUDDZ010000009.1"/>
</dbReference>
<evidence type="ECO:0000259" key="1">
    <source>
        <dbReference type="Pfam" id="PF13280"/>
    </source>
</evidence>
<proteinExistence type="predicted"/>
<evidence type="ECO:0000313" key="2">
    <source>
        <dbReference type="EMBL" id="MDM8275272.1"/>
    </source>
</evidence>
<keyword evidence="3" id="KW-1185">Reference proteome</keyword>
<gene>
    <name evidence="2" type="ORF">QUW28_07175</name>
</gene>
<dbReference type="InterPro" id="IPR028349">
    <property type="entry name" value="PafC-like"/>
</dbReference>
<dbReference type="InterPro" id="IPR051534">
    <property type="entry name" value="CBASS_pafABC_assoc_protein"/>
</dbReference>
<dbReference type="PANTHER" id="PTHR34580:SF1">
    <property type="entry name" value="PROTEIN PAFC"/>
    <property type="match status" value="1"/>
</dbReference>
<dbReference type="InterPro" id="IPR026881">
    <property type="entry name" value="WYL_dom"/>
</dbReference>
<dbReference type="PROSITE" id="PS52050">
    <property type="entry name" value="WYL"/>
    <property type="match status" value="1"/>
</dbReference>
<dbReference type="EMBL" id="JAUDDZ010000009">
    <property type="protein sequence ID" value="MDM8275272.1"/>
    <property type="molecule type" value="Genomic_DNA"/>
</dbReference>